<evidence type="ECO:0000313" key="2">
    <source>
        <dbReference type="EMBL" id="KAJ8438020.1"/>
    </source>
</evidence>
<comment type="caution">
    <text evidence="2">The sequence shown here is derived from an EMBL/GenBank/DDBJ whole genome shotgun (WGS) entry which is preliminary data.</text>
</comment>
<dbReference type="AlphaFoldDB" id="A0A9Q1K6Y9"/>
<dbReference type="PANTHER" id="PTHR31639">
    <property type="entry name" value="F-BOX PROTEIN-LIKE"/>
    <property type="match status" value="1"/>
</dbReference>
<evidence type="ECO:0000313" key="3">
    <source>
        <dbReference type="Proteomes" id="UP001153076"/>
    </source>
</evidence>
<proteinExistence type="predicted"/>
<dbReference type="Pfam" id="PF00646">
    <property type="entry name" value="F-box"/>
    <property type="match status" value="1"/>
</dbReference>
<evidence type="ECO:0000259" key="1">
    <source>
        <dbReference type="PROSITE" id="PS50181"/>
    </source>
</evidence>
<keyword evidence="3" id="KW-1185">Reference proteome</keyword>
<dbReference type="Gene3D" id="1.20.1280.50">
    <property type="match status" value="1"/>
</dbReference>
<dbReference type="InterPro" id="IPR036047">
    <property type="entry name" value="F-box-like_dom_sf"/>
</dbReference>
<dbReference type="EMBL" id="JAKOGI010000273">
    <property type="protein sequence ID" value="KAJ8438020.1"/>
    <property type="molecule type" value="Genomic_DNA"/>
</dbReference>
<name>A0A9Q1K6Y9_9CARY</name>
<reference evidence="2" key="1">
    <citation type="submission" date="2022-04" db="EMBL/GenBank/DDBJ databases">
        <title>Carnegiea gigantea Genome sequencing and assembly v2.</title>
        <authorList>
            <person name="Copetti D."/>
            <person name="Sanderson M.J."/>
            <person name="Burquez A."/>
            <person name="Wojciechowski M.F."/>
        </authorList>
    </citation>
    <scope>NUCLEOTIDE SEQUENCE</scope>
    <source>
        <strain evidence="2">SGP5-SGP5p</strain>
        <tissue evidence="2">Aerial part</tissue>
    </source>
</reference>
<accession>A0A9Q1K6Y9</accession>
<protein>
    <recommendedName>
        <fullName evidence="1">F-box domain-containing protein</fullName>
    </recommendedName>
</protein>
<feature type="domain" description="F-box" evidence="1">
    <location>
        <begin position="16"/>
        <end position="60"/>
    </location>
</feature>
<organism evidence="2 3">
    <name type="scientific">Carnegiea gigantea</name>
    <dbReference type="NCBI Taxonomy" id="171969"/>
    <lineage>
        <taxon>Eukaryota</taxon>
        <taxon>Viridiplantae</taxon>
        <taxon>Streptophyta</taxon>
        <taxon>Embryophyta</taxon>
        <taxon>Tracheophyta</taxon>
        <taxon>Spermatophyta</taxon>
        <taxon>Magnoliopsida</taxon>
        <taxon>eudicotyledons</taxon>
        <taxon>Gunneridae</taxon>
        <taxon>Pentapetalae</taxon>
        <taxon>Caryophyllales</taxon>
        <taxon>Cactineae</taxon>
        <taxon>Cactaceae</taxon>
        <taxon>Cactoideae</taxon>
        <taxon>Echinocereeae</taxon>
        <taxon>Carnegiea</taxon>
    </lineage>
</organism>
<dbReference type="PANTHER" id="PTHR31639:SF42">
    <property type="entry name" value="OS02G0160200 PROTEIN"/>
    <property type="match status" value="1"/>
</dbReference>
<dbReference type="InterPro" id="IPR001810">
    <property type="entry name" value="F-box_dom"/>
</dbReference>
<dbReference type="OrthoDB" id="612216at2759"/>
<gene>
    <name evidence="2" type="ORF">Cgig2_030001</name>
</gene>
<dbReference type="SUPFAM" id="SSF81383">
    <property type="entry name" value="F-box domain"/>
    <property type="match status" value="1"/>
</dbReference>
<sequence length="271" mass="31327">MASRTKKTSNGTSDHVDRISDLPDFILHRILSFLGTREACRVSILAKKWANCVTLRYSKENLCIKRFSLEFPMLDPNVGLVIDKWIHLLVLSNVEELSLTFFIDEYSLSEVLFSVRSLKRLRCSKVNLPHYGVIKRTALQLLTFRTTDIFPGTLKSKFNVPRLEYYGSPTEVREHKLCLIEQGTPTQSSLTAFLDGLFWGFRPELLSITTSLDFENNFIKVLVEMLKKKVKSLQEPLKDFEVICAECSSLMAKYEVDDFDELDIQFRLHWS</sequence>
<dbReference type="PROSITE" id="PS50181">
    <property type="entry name" value="FBOX"/>
    <property type="match status" value="1"/>
</dbReference>
<dbReference type="Proteomes" id="UP001153076">
    <property type="component" value="Unassembled WGS sequence"/>
</dbReference>